<evidence type="ECO:0000256" key="8">
    <source>
        <dbReference type="ARBA" id="ARBA00023242"/>
    </source>
</evidence>
<evidence type="ECO:0000256" key="3">
    <source>
        <dbReference type="ARBA" id="ARBA00022722"/>
    </source>
</evidence>
<organism evidence="12 13">
    <name type="scientific">Triparma retinervis</name>
    <dbReference type="NCBI Taxonomy" id="2557542"/>
    <lineage>
        <taxon>Eukaryota</taxon>
        <taxon>Sar</taxon>
        <taxon>Stramenopiles</taxon>
        <taxon>Ochrophyta</taxon>
        <taxon>Bolidophyceae</taxon>
        <taxon>Parmales</taxon>
        <taxon>Triparmaceae</taxon>
        <taxon>Triparma</taxon>
    </lineage>
</organism>
<feature type="site" description="Interaction with DNA" evidence="11">
    <location>
        <position position="297"/>
    </location>
</feature>
<dbReference type="PANTHER" id="PTHR12415">
    <property type="entry name" value="TYROSYL-DNA PHOSPHODIESTERASE 1"/>
    <property type="match status" value="1"/>
</dbReference>
<evidence type="ECO:0000256" key="4">
    <source>
        <dbReference type="ARBA" id="ARBA00022763"/>
    </source>
</evidence>
<sequence>MTLPDVISGRPDFIVLSNYLIQPSFLLSTCPLLSTTRTLVLAHTLITPGWDSYDKTAPFDPLHPNIDVHYPKLNSRYGCMHSKFALLFYSSGVRVMVTTGNYISVDFGNMTNGIYVQDFPLKSAADDGKGGGGGEVHPFEKTLVAYLKVACSQVSGSPTHAVSSPPSPTTPQNFLRGFQRGSEVSSCPPPHQQPAIVWPTLAEVASSLNGYSSGRSIPAQIESLFDSDDASPSFGQTRTLKIKPHLAPLLHRWGNPSLPRTKAAPHIKTFLRYKTDARSGEPTGELGWAMMASHNFSMAAWGAVQKKGKQLSIEHYELGVLFTERDFRAEGGEGGGGGDD</sequence>
<dbReference type="Pfam" id="PF06087">
    <property type="entry name" value="Tyr-DNA_phospho"/>
    <property type="match status" value="2"/>
</dbReference>
<reference evidence="12" key="1">
    <citation type="submission" date="2022-07" db="EMBL/GenBank/DDBJ databases">
        <title>Genome analysis of Parmales, a sister group of diatoms, reveals the evolutionary specialization of diatoms from phago-mixotrophs to photoautotrophs.</title>
        <authorList>
            <person name="Ban H."/>
            <person name="Sato S."/>
            <person name="Yoshikawa S."/>
            <person name="Kazumasa Y."/>
            <person name="Nakamura Y."/>
            <person name="Ichinomiya M."/>
            <person name="Saitoh K."/>
            <person name="Sato N."/>
            <person name="Blanc-Mathieu R."/>
            <person name="Endo H."/>
            <person name="Kuwata A."/>
            <person name="Ogata H."/>
        </authorList>
    </citation>
    <scope>NUCLEOTIDE SEQUENCE</scope>
</reference>
<evidence type="ECO:0000313" key="12">
    <source>
        <dbReference type="EMBL" id="GMH47648.1"/>
    </source>
</evidence>
<dbReference type="Gene3D" id="3.30.870.10">
    <property type="entry name" value="Endonuclease Chain A"/>
    <property type="match status" value="1"/>
</dbReference>
<feature type="active site" description="Proton donor/acceptor" evidence="9">
    <location>
        <position position="266"/>
    </location>
</feature>
<keyword evidence="5" id="KW-0378">Hydrolase</keyword>
<keyword evidence="3" id="KW-0540">Nuclease</keyword>
<proteinExistence type="inferred from homology"/>
<evidence type="ECO:0000256" key="10">
    <source>
        <dbReference type="PIRSR" id="PIRSR610347-2"/>
    </source>
</evidence>
<dbReference type="GO" id="GO:0003690">
    <property type="term" value="F:double-stranded DNA binding"/>
    <property type="evidence" value="ECO:0007669"/>
    <property type="project" value="TreeGrafter"/>
</dbReference>
<comment type="subcellular location">
    <subcellularLocation>
        <location evidence="1">Nucleus</location>
    </subcellularLocation>
</comment>
<feature type="non-terminal residue" evidence="12">
    <location>
        <position position="340"/>
    </location>
</feature>
<keyword evidence="6" id="KW-0269">Exonuclease</keyword>
<comment type="similarity">
    <text evidence="2">Belongs to the tyrosyl-DNA phosphodiesterase family.</text>
</comment>
<feature type="binding site" evidence="10">
    <location>
        <position position="83"/>
    </location>
    <ligand>
        <name>substrate</name>
    </ligand>
</feature>
<dbReference type="GO" id="GO:0006281">
    <property type="term" value="P:DNA repair"/>
    <property type="evidence" value="ECO:0007669"/>
    <property type="project" value="UniProtKB-KW"/>
</dbReference>
<accession>A0A9W6ZAN4</accession>
<dbReference type="CDD" id="cd09122">
    <property type="entry name" value="PLDc_Tdp1_1"/>
    <property type="match status" value="1"/>
</dbReference>
<evidence type="ECO:0000256" key="1">
    <source>
        <dbReference type="ARBA" id="ARBA00004123"/>
    </source>
</evidence>
<dbReference type="Proteomes" id="UP001165082">
    <property type="component" value="Unassembled WGS sequence"/>
</dbReference>
<evidence type="ECO:0008006" key="14">
    <source>
        <dbReference type="Google" id="ProtNLM"/>
    </source>
</evidence>
<dbReference type="PANTHER" id="PTHR12415:SF0">
    <property type="entry name" value="TYROSYL-DNA PHOSPHODIESTERASE 1"/>
    <property type="match status" value="1"/>
</dbReference>
<evidence type="ECO:0000313" key="13">
    <source>
        <dbReference type="Proteomes" id="UP001165082"/>
    </source>
</evidence>
<dbReference type="CDD" id="cd09123">
    <property type="entry name" value="PLDc_Tdp1_2"/>
    <property type="match status" value="1"/>
</dbReference>
<dbReference type="EMBL" id="BRXZ01000579">
    <property type="protein sequence ID" value="GMH47648.1"/>
    <property type="molecule type" value="Genomic_DNA"/>
</dbReference>
<keyword evidence="4" id="KW-0227">DNA damage</keyword>
<dbReference type="GO" id="GO:0017005">
    <property type="term" value="F:3'-tyrosyl-DNA phosphodiesterase activity"/>
    <property type="evidence" value="ECO:0007669"/>
    <property type="project" value="TreeGrafter"/>
</dbReference>
<dbReference type="GO" id="GO:0004527">
    <property type="term" value="F:exonuclease activity"/>
    <property type="evidence" value="ECO:0007669"/>
    <property type="project" value="UniProtKB-KW"/>
</dbReference>
<feature type="binding site" evidence="10">
    <location>
        <position position="268"/>
    </location>
    <ligand>
        <name>substrate</name>
    </ligand>
</feature>
<feature type="active site" description="Nucleophile" evidence="9">
    <location>
        <position position="81"/>
    </location>
</feature>
<evidence type="ECO:0000256" key="9">
    <source>
        <dbReference type="PIRSR" id="PIRSR610347-1"/>
    </source>
</evidence>
<keyword evidence="8" id="KW-0539">Nucleus</keyword>
<evidence type="ECO:0000256" key="6">
    <source>
        <dbReference type="ARBA" id="ARBA00022839"/>
    </source>
</evidence>
<dbReference type="SUPFAM" id="SSF56024">
    <property type="entry name" value="Phospholipase D/nuclease"/>
    <property type="match status" value="2"/>
</dbReference>
<evidence type="ECO:0000256" key="7">
    <source>
        <dbReference type="ARBA" id="ARBA00023204"/>
    </source>
</evidence>
<evidence type="ECO:0000256" key="11">
    <source>
        <dbReference type="PIRSR" id="PIRSR610347-3"/>
    </source>
</evidence>
<protein>
    <recommendedName>
        <fullName evidence="14">Tyrosyl-DNA phosphodiesterase 1</fullName>
    </recommendedName>
</protein>
<gene>
    <name evidence="12" type="ORF">TrRE_jg9092</name>
</gene>
<dbReference type="AlphaFoldDB" id="A0A9W6ZAN4"/>
<comment type="caution">
    <text evidence="12">The sequence shown here is derived from an EMBL/GenBank/DDBJ whole genome shotgun (WGS) entry which is preliminary data.</text>
</comment>
<dbReference type="GO" id="GO:0005634">
    <property type="term" value="C:nucleus"/>
    <property type="evidence" value="ECO:0007669"/>
    <property type="project" value="UniProtKB-SubCell"/>
</dbReference>
<keyword evidence="7" id="KW-0234">DNA repair</keyword>
<evidence type="ECO:0000256" key="5">
    <source>
        <dbReference type="ARBA" id="ARBA00022801"/>
    </source>
</evidence>
<dbReference type="OrthoDB" id="47785at2759"/>
<dbReference type="GO" id="GO:0003697">
    <property type="term" value="F:single-stranded DNA binding"/>
    <property type="evidence" value="ECO:0007669"/>
    <property type="project" value="TreeGrafter"/>
</dbReference>
<name>A0A9W6ZAN4_9STRA</name>
<evidence type="ECO:0000256" key="2">
    <source>
        <dbReference type="ARBA" id="ARBA00010205"/>
    </source>
</evidence>
<dbReference type="InterPro" id="IPR010347">
    <property type="entry name" value="Tdp1"/>
</dbReference>
<keyword evidence="13" id="KW-1185">Reference proteome</keyword>